<gene>
    <name evidence="7" type="ORF">QYE76_007452</name>
</gene>
<evidence type="ECO:0000259" key="6">
    <source>
        <dbReference type="PROSITE" id="PS50863"/>
    </source>
</evidence>
<keyword evidence="5" id="KW-0539">Nucleus</keyword>
<sequence length="87" mass="9815">MYLHIGWEKFARHHSLQAGFVLVFSYFGEDMSVKVFDKDALPPELPPLPLSHCVALSSKLSVVSFQFAPPTASRSQLFDRRSHRSAP</sequence>
<dbReference type="AlphaFoldDB" id="A0AAD8W368"/>
<evidence type="ECO:0000313" key="8">
    <source>
        <dbReference type="Proteomes" id="UP001231189"/>
    </source>
</evidence>
<keyword evidence="4" id="KW-0804">Transcription</keyword>
<evidence type="ECO:0000256" key="4">
    <source>
        <dbReference type="ARBA" id="ARBA00023163"/>
    </source>
</evidence>
<keyword evidence="8" id="KW-1185">Reference proteome</keyword>
<dbReference type="Proteomes" id="UP001231189">
    <property type="component" value="Unassembled WGS sequence"/>
</dbReference>
<dbReference type="InterPro" id="IPR015300">
    <property type="entry name" value="DNA-bd_pseudobarrel_sf"/>
</dbReference>
<evidence type="ECO:0000256" key="1">
    <source>
        <dbReference type="ARBA" id="ARBA00004123"/>
    </source>
</evidence>
<evidence type="ECO:0000256" key="3">
    <source>
        <dbReference type="ARBA" id="ARBA00023125"/>
    </source>
</evidence>
<reference evidence="7" key="1">
    <citation type="submission" date="2023-07" db="EMBL/GenBank/DDBJ databases">
        <title>A chromosome-level genome assembly of Lolium multiflorum.</title>
        <authorList>
            <person name="Chen Y."/>
            <person name="Copetti D."/>
            <person name="Kolliker R."/>
            <person name="Studer B."/>
        </authorList>
    </citation>
    <scope>NUCLEOTIDE SEQUENCE</scope>
    <source>
        <strain evidence="7">02402/16</strain>
        <tissue evidence="7">Leaf</tissue>
    </source>
</reference>
<dbReference type="InterPro" id="IPR003340">
    <property type="entry name" value="B3_DNA-bd"/>
</dbReference>
<dbReference type="GO" id="GO:0003677">
    <property type="term" value="F:DNA binding"/>
    <property type="evidence" value="ECO:0007669"/>
    <property type="project" value="UniProtKB-KW"/>
</dbReference>
<accession>A0AAD8W368</accession>
<dbReference type="SUPFAM" id="SSF101936">
    <property type="entry name" value="DNA-binding pseudobarrel domain"/>
    <property type="match status" value="1"/>
</dbReference>
<evidence type="ECO:0000313" key="7">
    <source>
        <dbReference type="EMBL" id="KAK1633137.1"/>
    </source>
</evidence>
<keyword evidence="2" id="KW-0805">Transcription regulation</keyword>
<name>A0AAD8W368_LOLMU</name>
<evidence type="ECO:0000256" key="5">
    <source>
        <dbReference type="ARBA" id="ARBA00023242"/>
    </source>
</evidence>
<feature type="domain" description="TF-B3" evidence="6">
    <location>
        <begin position="1"/>
        <end position="39"/>
    </location>
</feature>
<dbReference type="Gene3D" id="2.40.330.10">
    <property type="entry name" value="DNA-binding pseudobarrel domain"/>
    <property type="match status" value="1"/>
</dbReference>
<evidence type="ECO:0000256" key="2">
    <source>
        <dbReference type="ARBA" id="ARBA00023015"/>
    </source>
</evidence>
<dbReference type="EMBL" id="JAUUTY010000005">
    <property type="protein sequence ID" value="KAK1633137.1"/>
    <property type="molecule type" value="Genomic_DNA"/>
</dbReference>
<comment type="caution">
    <text evidence="7">The sequence shown here is derived from an EMBL/GenBank/DDBJ whole genome shotgun (WGS) entry which is preliminary data.</text>
</comment>
<proteinExistence type="predicted"/>
<keyword evidence="3" id="KW-0238">DNA-binding</keyword>
<organism evidence="7 8">
    <name type="scientific">Lolium multiflorum</name>
    <name type="common">Italian ryegrass</name>
    <name type="synonym">Lolium perenne subsp. multiflorum</name>
    <dbReference type="NCBI Taxonomy" id="4521"/>
    <lineage>
        <taxon>Eukaryota</taxon>
        <taxon>Viridiplantae</taxon>
        <taxon>Streptophyta</taxon>
        <taxon>Embryophyta</taxon>
        <taxon>Tracheophyta</taxon>
        <taxon>Spermatophyta</taxon>
        <taxon>Magnoliopsida</taxon>
        <taxon>Liliopsida</taxon>
        <taxon>Poales</taxon>
        <taxon>Poaceae</taxon>
        <taxon>BOP clade</taxon>
        <taxon>Pooideae</taxon>
        <taxon>Poodae</taxon>
        <taxon>Poeae</taxon>
        <taxon>Poeae Chloroplast Group 2 (Poeae type)</taxon>
        <taxon>Loliodinae</taxon>
        <taxon>Loliinae</taxon>
        <taxon>Lolium</taxon>
    </lineage>
</organism>
<protein>
    <recommendedName>
        <fullName evidence="6">TF-B3 domain-containing protein</fullName>
    </recommendedName>
</protein>
<dbReference type="PROSITE" id="PS50863">
    <property type="entry name" value="B3"/>
    <property type="match status" value="1"/>
</dbReference>
<dbReference type="GO" id="GO:0005634">
    <property type="term" value="C:nucleus"/>
    <property type="evidence" value="ECO:0007669"/>
    <property type="project" value="UniProtKB-SubCell"/>
</dbReference>
<comment type="subcellular location">
    <subcellularLocation>
        <location evidence="1">Nucleus</location>
    </subcellularLocation>
</comment>